<protein>
    <submittedName>
        <fullName evidence="2">Uncharacterized protein</fullName>
    </submittedName>
</protein>
<evidence type="ECO:0000313" key="2">
    <source>
        <dbReference type="EMBL" id="KAJ1685011.1"/>
    </source>
</evidence>
<comment type="caution">
    <text evidence="2">The sequence shown here is derived from an EMBL/GenBank/DDBJ whole genome shotgun (WGS) entry which is preliminary data.</text>
</comment>
<evidence type="ECO:0000313" key="3">
    <source>
        <dbReference type="Proteomes" id="UP001151287"/>
    </source>
</evidence>
<feature type="region of interest" description="Disordered" evidence="1">
    <location>
        <begin position="43"/>
        <end position="93"/>
    </location>
</feature>
<organism evidence="2 3">
    <name type="scientific">Rhynchospora breviuscula</name>
    <dbReference type="NCBI Taxonomy" id="2022672"/>
    <lineage>
        <taxon>Eukaryota</taxon>
        <taxon>Viridiplantae</taxon>
        <taxon>Streptophyta</taxon>
        <taxon>Embryophyta</taxon>
        <taxon>Tracheophyta</taxon>
        <taxon>Spermatophyta</taxon>
        <taxon>Magnoliopsida</taxon>
        <taxon>Liliopsida</taxon>
        <taxon>Poales</taxon>
        <taxon>Cyperaceae</taxon>
        <taxon>Cyperoideae</taxon>
        <taxon>Rhynchosporeae</taxon>
        <taxon>Rhynchospora</taxon>
    </lineage>
</organism>
<dbReference type="PANTHER" id="PTHR33785:SF5">
    <property type="entry name" value="SERINE_ARGININE REPETITIVE MATRIX PROTEIN"/>
    <property type="match status" value="1"/>
</dbReference>
<dbReference type="OrthoDB" id="1918258at2759"/>
<dbReference type="Proteomes" id="UP001151287">
    <property type="component" value="Unassembled WGS sequence"/>
</dbReference>
<accession>A0A9P9ZBG3</accession>
<proteinExistence type="predicted"/>
<sequence length="298" mass="33992">MSSGVELEKATSCGAPAIGFPINGKQLPMDLLDEYWFFNNTLNSRKVNPRPPKTPQSNRVDNSVAGQPLLRAPSLPPSRVNPPEISNKEVESDDSIDVDLLAPLMRAPSMPSPYINGFDDADHKETQLTSSTQPEGLKLRHSTSNLCCHHSWHPALEKAGQKPRLRRQHSSMSSSKYCLAHNYRFGGARYREFQEKKWRSSSDLESIEVQGFKDLGFVFEKEELKEGLVNVIPGLREKKQNDEENEEKIMRPYLSEAWYVQRSAPPSFDWREKKSKAEMKDQLRFWARAVACNVRQDC</sequence>
<reference evidence="2" key="1">
    <citation type="journal article" date="2022" name="Cell">
        <title>Repeat-based holocentromeres influence genome architecture and karyotype evolution.</title>
        <authorList>
            <person name="Hofstatter P.G."/>
            <person name="Thangavel G."/>
            <person name="Lux T."/>
            <person name="Neumann P."/>
            <person name="Vondrak T."/>
            <person name="Novak P."/>
            <person name="Zhang M."/>
            <person name="Costa L."/>
            <person name="Castellani M."/>
            <person name="Scott A."/>
            <person name="Toegelov H."/>
            <person name="Fuchs J."/>
            <person name="Mata-Sucre Y."/>
            <person name="Dias Y."/>
            <person name="Vanzela A.L.L."/>
            <person name="Huettel B."/>
            <person name="Almeida C.C.S."/>
            <person name="Simkova H."/>
            <person name="Souza G."/>
            <person name="Pedrosa-Harand A."/>
            <person name="Macas J."/>
            <person name="Mayer K.F.X."/>
            <person name="Houben A."/>
            <person name="Marques A."/>
        </authorList>
    </citation>
    <scope>NUCLEOTIDE SEQUENCE</scope>
    <source>
        <strain evidence="2">RhyBre1mFocal</strain>
    </source>
</reference>
<name>A0A9P9ZBG3_9POAL</name>
<evidence type="ECO:0000256" key="1">
    <source>
        <dbReference type="SAM" id="MobiDB-lite"/>
    </source>
</evidence>
<dbReference type="EMBL" id="JAMQYH010000005">
    <property type="protein sequence ID" value="KAJ1685011.1"/>
    <property type="molecule type" value="Genomic_DNA"/>
</dbReference>
<dbReference type="PANTHER" id="PTHR33785">
    <property type="entry name" value="OS06G0550800 PROTEIN"/>
    <property type="match status" value="1"/>
</dbReference>
<feature type="compositionally biased region" description="Polar residues" evidence="1">
    <location>
        <begin position="55"/>
        <end position="65"/>
    </location>
</feature>
<gene>
    <name evidence="2" type="ORF">LUZ63_016401</name>
</gene>
<dbReference type="AlphaFoldDB" id="A0A9P9ZBG3"/>
<keyword evidence="3" id="KW-1185">Reference proteome</keyword>